<feature type="transmembrane region" description="Helical" evidence="1">
    <location>
        <begin position="563"/>
        <end position="582"/>
    </location>
</feature>
<gene>
    <name evidence="3" type="ORF">niasHS_003886</name>
</gene>
<evidence type="ECO:0000313" key="3">
    <source>
        <dbReference type="EMBL" id="KAL3097438.1"/>
    </source>
</evidence>
<comment type="caution">
    <text evidence="3">The sequence shown here is derived from an EMBL/GenBank/DDBJ whole genome shotgun (WGS) entry which is preliminary data.</text>
</comment>
<dbReference type="GO" id="GO:0005829">
    <property type="term" value="C:cytosol"/>
    <property type="evidence" value="ECO:0007669"/>
    <property type="project" value="UniProtKB-SubCell"/>
</dbReference>
<dbReference type="Proteomes" id="UP001620645">
    <property type="component" value="Unassembled WGS sequence"/>
</dbReference>
<accession>A0ABD2K3Q6</accession>
<feature type="domain" description="Cytosolic endo-beta-N-acetylglucosaminidase TIM barrel" evidence="2">
    <location>
        <begin position="76"/>
        <end position="338"/>
    </location>
</feature>
<sequence length="594" mass="67918">MQNEIEFVFFDSLNSFLSENLQFLSQQITCPLQSLANFKWKSDGPKTLLCHDHRGGYLDYESLRGTRICSKGGEQSAEIPFYAFFHWWHIDIFVYFSHRFVTIPPFAWTNQAHKHGVLILGTFIIENAEICQQTFSNRETIDRLIASLVDCCVVFKFVNSDSVDNLEYFLFSLRNALHDNVHKDAKIVWYDSVTTDGKLSWQNALNANNLRWFKSVDAFYTNYAWKEEHIQQTVRTFLSTSELFPRKSLFDVFVGIDVFGRGCLGDGGWNCVQPMEILRRYALSAAIFAPGWICEKFSGQSHRILFDNSFRFWNALSTFLYPHALRQRNFRTDFAVAFASERPNWHFSQLAENETGENHFCLQNADLQPFYGCSAAFGKDMEAGLLVKGTGIHKLFICDIPIEEKDEKIELRFDCSHPIGLVVTISDGIESLHFCQHSFDDNPSDETNKRHEKSVVFDVRGKRGTVHATFFDRDRTAHNPIQMPTHQLIHTFETNEQCSTNCPRPCVMQILEELEMMPRWICDPSSQSNAQLPPLAKGTAQNARSLRPLLNDDDGDTFSHSQILLAIAPIVCLLILCVAISLRRCSASAAMATI</sequence>
<dbReference type="InterPro" id="IPR005201">
    <property type="entry name" value="TIM_ENGase"/>
</dbReference>
<proteinExistence type="predicted"/>
<evidence type="ECO:0000313" key="4">
    <source>
        <dbReference type="Proteomes" id="UP001620645"/>
    </source>
</evidence>
<dbReference type="EMBL" id="JBICCN010000054">
    <property type="protein sequence ID" value="KAL3097438.1"/>
    <property type="molecule type" value="Genomic_DNA"/>
</dbReference>
<evidence type="ECO:0000259" key="2">
    <source>
        <dbReference type="Pfam" id="PF03644"/>
    </source>
</evidence>
<keyword evidence="1" id="KW-1133">Transmembrane helix</keyword>
<dbReference type="PANTHER" id="PTHR13246:SF1">
    <property type="entry name" value="CYTOSOLIC ENDO-BETA-N-ACETYLGLUCOSAMINIDASE"/>
    <property type="match status" value="1"/>
</dbReference>
<dbReference type="AlphaFoldDB" id="A0ABD2K3Q6"/>
<keyword evidence="1" id="KW-0472">Membrane</keyword>
<keyword evidence="4" id="KW-1185">Reference proteome</keyword>
<dbReference type="InterPro" id="IPR032979">
    <property type="entry name" value="ENGase"/>
</dbReference>
<protein>
    <recommendedName>
        <fullName evidence="2">Cytosolic endo-beta-N-acetylglucosaminidase TIM barrel domain-containing protein</fullName>
    </recommendedName>
</protein>
<dbReference type="PANTHER" id="PTHR13246">
    <property type="entry name" value="ENDO BETA N-ACETYLGLUCOSAMINIDASE"/>
    <property type="match status" value="1"/>
</dbReference>
<dbReference type="GO" id="GO:0033925">
    <property type="term" value="F:mannosyl-glycoprotein endo-beta-N-acetylglucosaminidase activity"/>
    <property type="evidence" value="ECO:0007669"/>
    <property type="project" value="UniProtKB-EC"/>
</dbReference>
<name>A0ABD2K3Q6_HETSC</name>
<dbReference type="Gene3D" id="3.20.20.80">
    <property type="entry name" value="Glycosidases"/>
    <property type="match status" value="1"/>
</dbReference>
<organism evidence="3 4">
    <name type="scientific">Heterodera schachtii</name>
    <name type="common">Sugarbeet cyst nematode worm</name>
    <name type="synonym">Tylenchus schachtii</name>
    <dbReference type="NCBI Taxonomy" id="97005"/>
    <lineage>
        <taxon>Eukaryota</taxon>
        <taxon>Metazoa</taxon>
        <taxon>Ecdysozoa</taxon>
        <taxon>Nematoda</taxon>
        <taxon>Chromadorea</taxon>
        <taxon>Rhabditida</taxon>
        <taxon>Tylenchina</taxon>
        <taxon>Tylenchomorpha</taxon>
        <taxon>Tylenchoidea</taxon>
        <taxon>Heteroderidae</taxon>
        <taxon>Heteroderinae</taxon>
        <taxon>Heterodera</taxon>
    </lineage>
</organism>
<evidence type="ECO:0000256" key="1">
    <source>
        <dbReference type="SAM" id="Phobius"/>
    </source>
</evidence>
<dbReference type="Pfam" id="PF03644">
    <property type="entry name" value="Glyco_hydro_85"/>
    <property type="match status" value="1"/>
</dbReference>
<keyword evidence="1" id="KW-0812">Transmembrane</keyword>
<reference evidence="3 4" key="1">
    <citation type="submission" date="2024-10" db="EMBL/GenBank/DDBJ databases">
        <authorList>
            <person name="Kim D."/>
        </authorList>
    </citation>
    <scope>NUCLEOTIDE SEQUENCE [LARGE SCALE GENOMIC DNA]</scope>
    <source>
        <strain evidence="3">Taebaek</strain>
    </source>
</reference>